<gene>
    <name evidence="1" type="ORF">N4T19_08600</name>
</gene>
<evidence type="ECO:0000313" key="1">
    <source>
        <dbReference type="EMBL" id="UXC20151.1"/>
    </source>
</evidence>
<sequence>MYIDTTTNEWGLTQAAIMQRHPLTVFPDPFSPLEQYAEVADQPQPFFDAATHKAVEQQPLLSERGYLQQWHVVPLNEKELAHLQAERLSAEQTALDSNRITISRTQGLIYIYRMLRVTEADMEIQMESLTDEDTRYEATLYFRSATWESDNRYVLAFGACIGWDTPAKLEHAFRAARAL</sequence>
<name>A0ABY6A3B7_9BURK</name>
<reference evidence="1" key="1">
    <citation type="submission" date="2022-09" db="EMBL/GenBank/DDBJ databases">
        <title>Bacterial diversity in gut of crayfish and pufferfish.</title>
        <authorList>
            <person name="Huang Y."/>
        </authorList>
    </citation>
    <scope>NUCLEOTIDE SEQUENCE</scope>
    <source>
        <strain evidence="1">PR12</strain>
    </source>
</reference>
<evidence type="ECO:0000313" key="2">
    <source>
        <dbReference type="Proteomes" id="UP001058290"/>
    </source>
</evidence>
<organism evidence="1 2">
    <name type="scientific">Comamonas squillarum</name>
    <dbReference type="NCBI Taxonomy" id="2977320"/>
    <lineage>
        <taxon>Bacteria</taxon>
        <taxon>Pseudomonadati</taxon>
        <taxon>Pseudomonadota</taxon>
        <taxon>Betaproteobacteria</taxon>
        <taxon>Burkholderiales</taxon>
        <taxon>Comamonadaceae</taxon>
        <taxon>Comamonas</taxon>
    </lineage>
</organism>
<keyword evidence="2" id="KW-1185">Reference proteome</keyword>
<dbReference type="Proteomes" id="UP001058290">
    <property type="component" value="Chromosome"/>
</dbReference>
<accession>A0ABY6A3B7</accession>
<dbReference type="RefSeq" id="WP_260719910.1">
    <property type="nucleotide sequence ID" value="NZ_CP104377.1"/>
</dbReference>
<proteinExistence type="predicted"/>
<dbReference type="EMBL" id="CP104377">
    <property type="protein sequence ID" value="UXC20151.1"/>
    <property type="molecule type" value="Genomic_DNA"/>
</dbReference>
<protein>
    <recommendedName>
        <fullName evidence="3">DUF1795 domain-containing protein</fullName>
    </recommendedName>
</protein>
<evidence type="ECO:0008006" key="3">
    <source>
        <dbReference type="Google" id="ProtNLM"/>
    </source>
</evidence>